<evidence type="ECO:0000259" key="2">
    <source>
        <dbReference type="PROSITE" id="PS50910"/>
    </source>
</evidence>
<feature type="region of interest" description="Disordered" evidence="1">
    <location>
        <begin position="715"/>
        <end position="743"/>
    </location>
</feature>
<dbReference type="PANTHER" id="PTHR15600">
    <property type="entry name" value="SACSIN"/>
    <property type="match status" value="1"/>
</dbReference>
<gene>
    <name evidence="3" type="ORF">CYMTET_10479</name>
</gene>
<feature type="domain" description="HEPN" evidence="2">
    <location>
        <begin position="2840"/>
        <end position="2961"/>
    </location>
</feature>
<feature type="compositionally biased region" description="Gly residues" evidence="1">
    <location>
        <begin position="728"/>
        <end position="741"/>
    </location>
</feature>
<comment type="caution">
    <text evidence="3">The sequence shown here is derived from an EMBL/GenBank/DDBJ whole genome shotgun (WGS) entry which is preliminary data.</text>
</comment>
<dbReference type="InterPro" id="IPR058210">
    <property type="entry name" value="SACS/Nov_dom"/>
</dbReference>
<dbReference type="Pfam" id="PF25794">
    <property type="entry name" value="SACS"/>
    <property type="match status" value="2"/>
</dbReference>
<feature type="region of interest" description="Disordered" evidence="1">
    <location>
        <begin position="3102"/>
        <end position="3217"/>
    </location>
</feature>
<dbReference type="GO" id="GO:0030544">
    <property type="term" value="F:Hsp70 protein binding"/>
    <property type="evidence" value="ECO:0007669"/>
    <property type="project" value="TreeGrafter"/>
</dbReference>
<dbReference type="PANTHER" id="PTHR15600:SF42">
    <property type="entry name" value="SACSIN"/>
    <property type="match status" value="1"/>
</dbReference>
<keyword evidence="4" id="KW-1185">Reference proteome</keyword>
<feature type="compositionally biased region" description="Acidic residues" evidence="1">
    <location>
        <begin position="2500"/>
        <end position="2523"/>
    </location>
</feature>
<dbReference type="PROSITE" id="PS50910">
    <property type="entry name" value="HEPN"/>
    <property type="match status" value="1"/>
</dbReference>
<dbReference type="SUPFAM" id="SSF55874">
    <property type="entry name" value="ATPase domain of HSP90 chaperone/DNA topoisomerase II/histidine kinase"/>
    <property type="match status" value="1"/>
</dbReference>
<feature type="region of interest" description="Disordered" evidence="1">
    <location>
        <begin position="2666"/>
        <end position="2692"/>
    </location>
</feature>
<proteinExistence type="predicted"/>
<sequence length="3217" mass="345888">MSGFSLEVDPVGALRNILSDYPGGQMLQEGLQNADDAKASRFALLLDLRRHPTRGLRHPGLERAQSEALVLFDDGGFKERDWRSLRRMYRSEKENSPTDTGRYGMGSRSYFHYTDLLTVVSGTKYVTMDPLEICFEEGSQGEEFVGGAFRDANKSECAPLLLPLFGCDLASPLAGTVIRLPLRREEHAASGIASHAFTPEQAEALMAQFAGQLAHGHPLLFLPHVATVELWRWGRDATAPERILHATASGVGPALPRIPSALPKSALGSFELLQAHLAALTPASAAALVEESLQSREITIRVDRPGLAAATARWLVTVQLSMDPKLLARLVSVKALPSVGVALPFQLASDAAPSPAGGVSCYLPMPLQTGLPVHLQGGFQVTKNRRNLWRLAPTPLDGIHREWAEWNEVLLAGPLPRLYAAVLAGLGGPPSSSSTASPPRPHGALSEDILTAGRRQHAEAKAPPPSDDHRFPRLPPAARFALWPDTSRVLADWRVLLRPLHEALRSLPVLPHAGDAGGVCVAPAQAVAVRLPTAALREQRGALLEAYAEERARRVAAGDDAADRLPAVVDVPEHVCTALEGDGVLAVQSPEWLFQEWLLSAAQQGQIQASRLAPAFLALAEHLGRNGCPPEELARWRERLCGCKLLRLPGGALVEVADAFVPGTPELTQFPLVAARTPALHLAGCEDSEALGRCLEAWGLKRRLTWQDALAEAKDVERQAKEEEEEGGTGGKRSSGRGGGNSLERGRRLLEYIEQRGTEMPAAGRDEALAELREVLFVPVLLPSLVPPDTASPAPRAGRLASALRKEHRGCTWAVASTVVFPCRLEGLGFKALELMGLSPELLAQQCAALARLARDDDIDVAWVVPHILEALRELQAEATRRAWSDEDIRGLLRNLREVAWVPCALEGSNRILLPPIHVALESSHQLLPVFGKLAEDCRRHHEHLFQLAGVESRHDAGALVAELRRLADGGERLTTGRTRPRPLAVRLCLELDEVLAREGADGVTAKVYVPTARGRMAPARSVFVNDAPWRGAGRGEVETLHESIPISTGLRLGCSSHEDLADRLRELLRECEAEDLFPEFFQNCDDHGAQVVRFALDCRHYSHTAVPGRHGAAVQGPALLIGSTRALDAADLLRIQRIGRSAKRTEFGSGGRFGVGLNSMYHYSDCPQLLANDGLHFFDPLRKFFARRGADEPPGRAFAVTALGAHFPHAMLPFAAFIEDLRGDLRSGEREPKFPTVFRLPLRAETSPLGDAMTVPKALAALERFARGADHLLVFSRAVCKVELAVCKEDGSRSLKQRVRCEDVSRTGGVPAARLPSTLEEVRGLTHSPRCWAMERAIKNEHQLKQRWLVAHTLSGAEGLPELAREFLEDPLSELALLPHAAVAVRLDSHRSSERGGVCCGTPIGVPTRLPLLLHGCFALPASRKHVPLPQAVGAGGVAGSAPLPPATTRAMRWNEALVRGPGAHSLWRLLELESLQEMVKDGDLPLTEYLQLLQVGHVHGASRAEHQLMGLLEDGTRRALLLSQVPFIPVVQWSVDCFDKRVMVVKKWHACRQGAPLAPFRPADTALTHAVQDVLVKERLHLAYLPEDMRQRFKETYFSLFPASTTSAVGHAGPWDGLDPRSLLTHLRSHPPEWLHRPHSLGSSENVQSLGRLAGLINKSFIQELLAFCIRQLPKGSFGTDGGHGLEALVGAPLLQLESGQVLVFGQRAEAPLLVDFHELLPFWGEGFMAKWACEKLSCLAGFETSLENLGLARMQPADLARHLDAVRRDRLYERADWESRFWRLLQERGWKPSEGDALSDWPVLPVYSLGERKTPVERRPLGLLRAAFSTHLVEPDWELDVRGALLAAGVPVLHQEVIAASGKTCSAVTRLHALCTDAQLAEAVAEAGAAPGFAEAHRQTLLQYFASRRLWGQAGEGLRQALKGAPLFRTMTGEFTSLDPCTEGVRFVAVKEGGGPPPPGCSARDLARLPVPGVVHLVAPSCAAASGHDECDSVEEGGPQGGLVGAEFYERLGVTLLPSAEYMTLFVIPHLAVAAEAAIGKSEAQVALEWEAGAAPYLALLMAFATAVETDAVSVAAAASVVAAGAECKFVPTDDGCGGFTLRPPNRLLEPPPGLVAAFAQETALVNMHLPEAGLRVAHGPLLRALGMHRTLPPELLLNCAEHVHAEVERLSHLAAAASPPPLDLQLKAFWVVEAVCEALEEAWSTPPRRPLDALAGPMASVSRLRVLLARRGAASGGAESDLQLAPLVGAVLPRCAPVAFAASLVAAHAEVAAAGAAPLEGATALERLGSSHAEQLHQLLGVLAQPSQVPHEALVAQLRHLAAAAAGGKELGAAEELAEGSVAHSIAETLRECERRLKGEAAPQGELREALAGLRSLRCLPLPGVGDGAAALTLWAPHSVFWRLPDDSAQAYLMEADARGVVAECGETAAALGVRPSPSVSDWAACTARAAAAVSEDGFAVAKLAVARIIALLRVREEDPGEQVVQEEEGLREADSGDEGEEAMEDGDSDSGDEGEETMEAAGGARAALYLPDEDCRLLPVGSLVWADVVRQRERCRRGLTQLGMWLVHRDVLDRHPDSDAALLCSRFGLRQLSEIVRESVISASEPVGSATAAGGAVVRSSVGRAAAEAEEGVEAEAAAMQLLLRSSEFAEGSLTVLRWEQQQQASEARSSSSRRRGRGAPRGSEARVAEQLAGVCFLEQGETPPDNGGVGVGAAAGEAGWVMWLSSGALKRRPEAALTALSAQLNRLLRGCGTLGVLNEVHLMGMLRCWRGAGPAGVATALEEGGVRCVGGEEEGGGADAAEGALLDSEGKDVDPEDPPSEVRWADEALAVTYCKEAARVQAVAEKLHRLECYPDSVWYCQQAAEKRLKGCLMRTRGILNEEFRGRQAHSLVTLSAAVSTADVEITRCPSPMQERLAALADAYIKARYPQRPDEDPPSLYSEGASSDALELVTEVCAWAEAVELAVPSLPGDEMPAAEVQGLGQVAQAPPGDVPKRKAESALPADTRNAKAMEISSCLPPCPPPRPPPLHVEAMPSPPPLPCPPPHPPGPPHPQQPSRTLRLHFRPIRFLSTCSPFLMRPHPLHPASVTLRPLRVPSAPSASAPPHPLSHLSSYLPRRPSAAHLRTTGPRIRPPLRTPSLRTPLRLHFRPPHPLHLRPSASSPPPAFFPPPPSASPAPPKKRKRKRKSGSKNRINKKKRIEESDQQAAQDS</sequence>
<feature type="compositionally biased region" description="Low complexity" evidence="1">
    <location>
        <begin position="3114"/>
        <end position="3125"/>
    </location>
</feature>
<feature type="region of interest" description="Disordered" evidence="1">
    <location>
        <begin position="3034"/>
        <end position="3064"/>
    </location>
</feature>
<reference evidence="3 4" key="1">
    <citation type="journal article" date="2015" name="Genome Biol. Evol.">
        <title>Comparative Genomics of a Bacterivorous Green Alga Reveals Evolutionary Causalities and Consequences of Phago-Mixotrophic Mode of Nutrition.</title>
        <authorList>
            <person name="Burns J.A."/>
            <person name="Paasch A."/>
            <person name="Narechania A."/>
            <person name="Kim E."/>
        </authorList>
    </citation>
    <scope>NUCLEOTIDE SEQUENCE [LARGE SCALE GENOMIC DNA]</scope>
    <source>
        <strain evidence="3 4">PLY_AMNH</strain>
    </source>
</reference>
<evidence type="ECO:0000256" key="1">
    <source>
        <dbReference type="SAM" id="MobiDB-lite"/>
    </source>
</evidence>
<accession>A0AAE0GPI1</accession>
<dbReference type="InterPro" id="IPR052972">
    <property type="entry name" value="Sacsin_chaperone_reg"/>
</dbReference>
<organism evidence="3 4">
    <name type="scientific">Cymbomonas tetramitiformis</name>
    <dbReference type="NCBI Taxonomy" id="36881"/>
    <lineage>
        <taxon>Eukaryota</taxon>
        <taxon>Viridiplantae</taxon>
        <taxon>Chlorophyta</taxon>
        <taxon>Pyramimonadophyceae</taxon>
        <taxon>Pyramimonadales</taxon>
        <taxon>Pyramimonadaceae</taxon>
        <taxon>Cymbomonas</taxon>
    </lineage>
</organism>
<dbReference type="Proteomes" id="UP001190700">
    <property type="component" value="Unassembled WGS sequence"/>
</dbReference>
<evidence type="ECO:0000313" key="4">
    <source>
        <dbReference type="Proteomes" id="UP001190700"/>
    </source>
</evidence>
<dbReference type="SUPFAM" id="SSF81593">
    <property type="entry name" value="Nucleotidyltransferase substrate binding subunit/domain"/>
    <property type="match status" value="1"/>
</dbReference>
<dbReference type="InterPro" id="IPR007842">
    <property type="entry name" value="HEPN_dom"/>
</dbReference>
<feature type="compositionally biased region" description="Basic residues" evidence="1">
    <location>
        <begin position="3185"/>
        <end position="3204"/>
    </location>
</feature>
<feature type="region of interest" description="Disordered" evidence="1">
    <location>
        <begin position="2485"/>
        <end position="2525"/>
    </location>
</feature>
<dbReference type="EMBL" id="LGRX02003717">
    <property type="protein sequence ID" value="KAK3281745.1"/>
    <property type="molecule type" value="Genomic_DNA"/>
</dbReference>
<dbReference type="Gene3D" id="1.20.120.330">
    <property type="entry name" value="Nucleotidyltransferases domain 2"/>
    <property type="match status" value="1"/>
</dbReference>
<name>A0AAE0GPI1_9CHLO</name>
<feature type="compositionally biased region" description="Low complexity" evidence="1">
    <location>
        <begin position="2666"/>
        <end position="2676"/>
    </location>
</feature>
<feature type="compositionally biased region" description="Basic residues" evidence="1">
    <location>
        <begin position="3150"/>
        <end position="3161"/>
    </location>
</feature>
<feature type="compositionally biased region" description="Pro residues" evidence="1">
    <location>
        <begin position="3167"/>
        <end position="3184"/>
    </location>
</feature>
<dbReference type="Pfam" id="PF05168">
    <property type="entry name" value="HEPN"/>
    <property type="match status" value="1"/>
</dbReference>
<dbReference type="InterPro" id="IPR036890">
    <property type="entry name" value="HATPase_C_sf"/>
</dbReference>
<evidence type="ECO:0000313" key="3">
    <source>
        <dbReference type="EMBL" id="KAK3281745.1"/>
    </source>
</evidence>
<feature type="compositionally biased region" description="Pro residues" evidence="1">
    <location>
        <begin position="3034"/>
        <end position="3060"/>
    </location>
</feature>
<protein>
    <recommendedName>
        <fullName evidence="2">HEPN domain-containing protein</fullName>
    </recommendedName>
</protein>
<dbReference type="SMART" id="SM00748">
    <property type="entry name" value="HEPN"/>
    <property type="match status" value="1"/>
</dbReference>